<evidence type="ECO:0000313" key="3">
    <source>
        <dbReference type="Proteomes" id="UP000198460"/>
    </source>
</evidence>
<evidence type="ECO:0000313" key="2">
    <source>
        <dbReference type="EMBL" id="SMG01111.1"/>
    </source>
</evidence>
<reference evidence="2 3" key="1">
    <citation type="submission" date="2017-04" db="EMBL/GenBank/DDBJ databases">
        <authorList>
            <person name="Afonso C.L."/>
            <person name="Miller P.J."/>
            <person name="Scott M.A."/>
            <person name="Spackman E."/>
            <person name="Goraichik I."/>
            <person name="Dimitrov K.M."/>
            <person name="Suarez D.L."/>
            <person name="Swayne D.E."/>
        </authorList>
    </citation>
    <scope>NUCLEOTIDE SEQUENCE [LARGE SCALE GENOMIC DNA]</scope>
    <source>
        <strain evidence="2">LMG 28154</strain>
    </source>
</reference>
<sequence>MANASLVRRAGGASRVQRIVESPDWRGGFARCRIERQSSNWKTAGG</sequence>
<proteinExistence type="predicted"/>
<evidence type="ECO:0000259" key="1">
    <source>
        <dbReference type="PROSITE" id="PS51020"/>
    </source>
</evidence>
<name>A0A238H6P1_9BURK</name>
<protein>
    <recommendedName>
        <fullName evidence="1">Spondin domain-containing protein</fullName>
    </recommendedName>
</protein>
<dbReference type="EMBL" id="FXAN01000067">
    <property type="protein sequence ID" value="SMG01111.1"/>
    <property type="molecule type" value="Genomic_DNA"/>
</dbReference>
<gene>
    <name evidence="2" type="ORF">BSIN_4143</name>
</gene>
<organism evidence="2 3">
    <name type="scientific">Burkholderia singularis</name>
    <dbReference type="NCBI Taxonomy" id="1503053"/>
    <lineage>
        <taxon>Bacteria</taxon>
        <taxon>Pseudomonadati</taxon>
        <taxon>Pseudomonadota</taxon>
        <taxon>Betaproteobacteria</taxon>
        <taxon>Burkholderiales</taxon>
        <taxon>Burkholderiaceae</taxon>
        <taxon>Burkholderia</taxon>
        <taxon>pseudomallei group</taxon>
    </lineage>
</organism>
<dbReference type="PROSITE" id="PS51020">
    <property type="entry name" value="SPONDIN"/>
    <property type="match status" value="1"/>
</dbReference>
<feature type="domain" description="Spondin" evidence="1">
    <location>
        <begin position="1"/>
        <end position="46"/>
    </location>
</feature>
<accession>A0A238H6P1</accession>
<dbReference type="Proteomes" id="UP000198460">
    <property type="component" value="Unassembled WGS sequence"/>
</dbReference>
<dbReference type="InterPro" id="IPR009465">
    <property type="entry name" value="Spondin_N"/>
</dbReference>
<dbReference type="AlphaFoldDB" id="A0A238H6P1"/>